<dbReference type="Proteomes" id="UP000199050">
    <property type="component" value="Unassembled WGS sequence"/>
</dbReference>
<dbReference type="Pfam" id="PF01869">
    <property type="entry name" value="BcrAD_BadFG"/>
    <property type="match status" value="1"/>
</dbReference>
<proteinExistence type="predicted"/>
<organism evidence="2 3">
    <name type="scientific">Paenibacillus typhae</name>
    <dbReference type="NCBI Taxonomy" id="1174501"/>
    <lineage>
        <taxon>Bacteria</taxon>
        <taxon>Bacillati</taxon>
        <taxon>Bacillota</taxon>
        <taxon>Bacilli</taxon>
        <taxon>Bacillales</taxon>
        <taxon>Paenibacillaceae</taxon>
        <taxon>Paenibacillus</taxon>
    </lineage>
</organism>
<keyword evidence="3" id="KW-1185">Reference proteome</keyword>
<dbReference type="InterPro" id="IPR043129">
    <property type="entry name" value="ATPase_NBD"/>
</dbReference>
<evidence type="ECO:0000313" key="3">
    <source>
        <dbReference type="Proteomes" id="UP000199050"/>
    </source>
</evidence>
<dbReference type="AlphaFoldDB" id="A0A1G8TU93"/>
<protein>
    <submittedName>
        <fullName evidence="2">Glucosamine kinase</fullName>
    </submittedName>
</protein>
<accession>A0A1G8TU93</accession>
<evidence type="ECO:0000259" key="1">
    <source>
        <dbReference type="Pfam" id="PF01869"/>
    </source>
</evidence>
<dbReference type="SUPFAM" id="SSF53067">
    <property type="entry name" value="Actin-like ATPase domain"/>
    <property type="match status" value="2"/>
</dbReference>
<dbReference type="GO" id="GO:0016301">
    <property type="term" value="F:kinase activity"/>
    <property type="evidence" value="ECO:0007669"/>
    <property type="project" value="UniProtKB-KW"/>
</dbReference>
<dbReference type="EMBL" id="FNDX01000017">
    <property type="protein sequence ID" value="SDJ44505.1"/>
    <property type="molecule type" value="Genomic_DNA"/>
</dbReference>
<evidence type="ECO:0000313" key="2">
    <source>
        <dbReference type="EMBL" id="SDJ44505.1"/>
    </source>
</evidence>
<gene>
    <name evidence="2" type="ORF">SAMN05216192_11766</name>
</gene>
<sequence length="342" mass="36394">MQQKDVVIGIDGGGTHTRVIAADIQGNILAHSIKGSASIYRDSSVQVNVQSAIEDVMNKGGIEAGRVAGLAAGIAGYDAPEDLEWITPLTAVPGLACPKWHMNDALIAHYGAHLARPGIIAIAGTGSILIAINEEGRYLRNYDFHHYAASAARLLGYEAVFEVLAGHADASDERLVARMLGHWNTATVTELYHLASGGFDADRKARDRCFGRFAPAVTEEAALGSAAAIRVCSRAVKQIKTGIELLGASFKQYHVPVAFIGSVAGSSYFQAKLREELKNASNRQYTVVTPQLPPAAGAVLYALEQTGLPVTAEIIRRLQPSGLLLRQAQALEHEAPSDPAQL</sequence>
<dbReference type="PANTHER" id="PTHR43190">
    <property type="entry name" value="N-ACETYL-D-GLUCOSAMINE KINASE"/>
    <property type="match status" value="1"/>
</dbReference>
<dbReference type="STRING" id="1174501.SAMN05216192_11766"/>
<keyword evidence="2" id="KW-0808">Transferase</keyword>
<reference evidence="3" key="1">
    <citation type="submission" date="2016-10" db="EMBL/GenBank/DDBJ databases">
        <authorList>
            <person name="Varghese N."/>
            <person name="Submissions S."/>
        </authorList>
    </citation>
    <scope>NUCLEOTIDE SEQUENCE [LARGE SCALE GENOMIC DNA]</scope>
    <source>
        <strain evidence="3">CGMCC 1.11012</strain>
    </source>
</reference>
<feature type="domain" description="ATPase BadF/BadG/BcrA/BcrD type" evidence="1">
    <location>
        <begin position="8"/>
        <end position="302"/>
    </location>
</feature>
<name>A0A1G8TU93_9BACL</name>
<dbReference type="InterPro" id="IPR002731">
    <property type="entry name" value="ATPase_BadF"/>
</dbReference>
<dbReference type="RefSeq" id="WP_167360692.1">
    <property type="nucleotide sequence ID" value="NZ_CBCSKY010000024.1"/>
</dbReference>
<dbReference type="InterPro" id="IPR052519">
    <property type="entry name" value="Euk-type_GlcNAc_Kinase"/>
</dbReference>
<dbReference type="Gene3D" id="3.30.420.40">
    <property type="match status" value="2"/>
</dbReference>
<dbReference type="PANTHER" id="PTHR43190:SF3">
    <property type="entry name" value="N-ACETYL-D-GLUCOSAMINE KINASE"/>
    <property type="match status" value="1"/>
</dbReference>
<keyword evidence="2" id="KW-0418">Kinase</keyword>